<dbReference type="InterPro" id="IPR002575">
    <property type="entry name" value="Aminoglycoside_PTrfase"/>
</dbReference>
<name>A0A381NGZ0_9ZZZZ</name>
<dbReference type="InterPro" id="IPR041726">
    <property type="entry name" value="ACAD10_11_N"/>
</dbReference>
<dbReference type="AlphaFoldDB" id="A0A381NGZ0"/>
<evidence type="ECO:0000256" key="1">
    <source>
        <dbReference type="SAM" id="Phobius"/>
    </source>
</evidence>
<gene>
    <name evidence="3" type="ORF">METZ01_LOCUS6700</name>
</gene>
<evidence type="ECO:0000259" key="2">
    <source>
        <dbReference type="Pfam" id="PF01636"/>
    </source>
</evidence>
<reference evidence="3" key="1">
    <citation type="submission" date="2018-05" db="EMBL/GenBank/DDBJ databases">
        <authorList>
            <person name="Lanie J.A."/>
            <person name="Ng W.-L."/>
            <person name="Kazmierczak K.M."/>
            <person name="Andrzejewski T.M."/>
            <person name="Davidsen T.M."/>
            <person name="Wayne K.J."/>
            <person name="Tettelin H."/>
            <person name="Glass J.I."/>
            <person name="Rusch D."/>
            <person name="Podicherti R."/>
            <person name="Tsui H.-C.T."/>
            <person name="Winkler M.E."/>
        </authorList>
    </citation>
    <scope>NUCLEOTIDE SEQUENCE</scope>
</reference>
<feature type="domain" description="Aminoglycoside phosphotransferase" evidence="2">
    <location>
        <begin position="41"/>
        <end position="264"/>
    </location>
</feature>
<proteinExistence type="predicted"/>
<keyword evidence="1" id="KW-1133">Transmembrane helix</keyword>
<dbReference type="Gene3D" id="3.90.1200.10">
    <property type="match status" value="1"/>
</dbReference>
<keyword evidence="1" id="KW-0812">Transmembrane</keyword>
<dbReference type="EMBL" id="UINC01000353">
    <property type="protein sequence ID" value="SUZ53846.1"/>
    <property type="molecule type" value="Genomic_DNA"/>
</dbReference>
<organism evidence="3">
    <name type="scientific">marine metagenome</name>
    <dbReference type="NCBI Taxonomy" id="408172"/>
    <lineage>
        <taxon>unclassified sequences</taxon>
        <taxon>metagenomes</taxon>
        <taxon>ecological metagenomes</taxon>
    </lineage>
</organism>
<feature type="transmembrane region" description="Helical" evidence="1">
    <location>
        <begin position="303"/>
        <end position="324"/>
    </location>
</feature>
<dbReference type="PANTHER" id="PTHR47829">
    <property type="entry name" value="HYDROLASE, PUTATIVE (AFU_ORTHOLOGUE AFUA_1G12880)-RELATED"/>
    <property type="match status" value="1"/>
</dbReference>
<dbReference type="InterPro" id="IPR052898">
    <property type="entry name" value="ACAD10-like"/>
</dbReference>
<dbReference type="Pfam" id="PF01636">
    <property type="entry name" value="APH"/>
    <property type="match status" value="1"/>
</dbReference>
<accession>A0A381NGZ0</accession>
<sequence length="357" mass="40663">VAPPISDPEVIAVRADEQLDVARLEPWLRAHLPDATGPFALRQFGGGHANLTYLLQFGAREYVLRRPPLGPIAPSAHDMQREHRVLARLGEVFPLAPRSYALCTDPAILGVDFHVVERRRGTVIRQELPEQFADDPALNRRIGHMVVDVLADLHQVNPVSVGLETLGRPDGFIQRQVDGWDRRWHAAKDQEIADVDHMLRWLKAAMPTAQATALLHNDYKLDNLMVDTDDLATPVAVLDWDMTTRGDPLMDLGYLLNFWNEVDDDPRWHYVSRMPTNHAGFPTRAEVVARYAERTGLNVDAIAWYHVFGVFKLVVIVQQIYIRYLRGQTQDRRFAGYDERVRDLARKGVVLIDAERR</sequence>
<protein>
    <recommendedName>
        <fullName evidence="2">Aminoglycoside phosphotransferase domain-containing protein</fullName>
    </recommendedName>
</protein>
<dbReference type="InterPro" id="IPR011009">
    <property type="entry name" value="Kinase-like_dom_sf"/>
</dbReference>
<dbReference type="Gene3D" id="3.30.200.20">
    <property type="entry name" value="Phosphorylase Kinase, domain 1"/>
    <property type="match status" value="1"/>
</dbReference>
<dbReference type="PANTHER" id="PTHR47829:SF1">
    <property type="entry name" value="HAD FAMILY PHOSPHATASE"/>
    <property type="match status" value="1"/>
</dbReference>
<dbReference type="SUPFAM" id="SSF56112">
    <property type="entry name" value="Protein kinase-like (PK-like)"/>
    <property type="match status" value="1"/>
</dbReference>
<dbReference type="CDD" id="cd05154">
    <property type="entry name" value="ACAD10_11_N-like"/>
    <property type="match status" value="1"/>
</dbReference>
<evidence type="ECO:0000313" key="3">
    <source>
        <dbReference type="EMBL" id="SUZ53846.1"/>
    </source>
</evidence>
<feature type="non-terminal residue" evidence="3">
    <location>
        <position position="1"/>
    </location>
</feature>
<keyword evidence="1" id="KW-0472">Membrane</keyword>